<keyword evidence="2" id="KW-1185">Reference proteome</keyword>
<name>A0A6A6SRW6_9PLEO</name>
<evidence type="ECO:0000313" key="2">
    <source>
        <dbReference type="Proteomes" id="UP000799324"/>
    </source>
</evidence>
<dbReference type="PANTHER" id="PTHR21310">
    <property type="entry name" value="AMINOGLYCOSIDE PHOSPHOTRANSFERASE-RELATED-RELATED"/>
    <property type="match status" value="1"/>
</dbReference>
<sequence length="371" mass="42948">MALRPKSQILMEEWGTTDPMRVFKLARASINAPNPPLETWTTMKLPYLAPSFTPDMHLPSLKELREATEKHSLHFVKTGLHPVCKIGNTIVKYGGAANVVEEAENILFLAEKRPELRLPTVLAVWIVLSELGTPVYCMMQNFIEGIQVRPENFKDLPIKAQDRICSKISSQIAYLQALPSEEYYGRVHGQGWVKAPLGINHATSTDVKTVSGPYYTYEEFTSALFRARDSQQAFGLMTEEWPPEYEERRAKFRSVFPDWEPNEPRFTWIDPKPANVIARPIKGDDGNEDWDVFLIDWEQCGWYPAWVQSFQVTHRWVFMYVDKNQAKDKSGIHPVVWYREDELLEGVRQHFDPNPDLDRVKKLQEADWGFF</sequence>
<dbReference type="InterPro" id="IPR051678">
    <property type="entry name" value="AGP_Transferase"/>
</dbReference>
<evidence type="ECO:0000313" key="1">
    <source>
        <dbReference type="EMBL" id="KAF2650535.1"/>
    </source>
</evidence>
<proteinExistence type="predicted"/>
<gene>
    <name evidence="1" type="ORF">K491DRAFT_608607</name>
</gene>
<dbReference type="OrthoDB" id="4177236at2759"/>
<organism evidence="1 2">
    <name type="scientific">Lophiostoma macrostomum CBS 122681</name>
    <dbReference type="NCBI Taxonomy" id="1314788"/>
    <lineage>
        <taxon>Eukaryota</taxon>
        <taxon>Fungi</taxon>
        <taxon>Dikarya</taxon>
        <taxon>Ascomycota</taxon>
        <taxon>Pezizomycotina</taxon>
        <taxon>Dothideomycetes</taxon>
        <taxon>Pleosporomycetidae</taxon>
        <taxon>Pleosporales</taxon>
        <taxon>Lophiostomataceae</taxon>
        <taxon>Lophiostoma</taxon>
    </lineage>
</organism>
<dbReference type="Proteomes" id="UP000799324">
    <property type="component" value="Unassembled WGS sequence"/>
</dbReference>
<evidence type="ECO:0008006" key="3">
    <source>
        <dbReference type="Google" id="ProtNLM"/>
    </source>
</evidence>
<dbReference type="InterPro" id="IPR011009">
    <property type="entry name" value="Kinase-like_dom_sf"/>
</dbReference>
<protein>
    <recommendedName>
        <fullName evidence="3">Aminoglycoside phosphotransferase domain-containing protein</fullName>
    </recommendedName>
</protein>
<accession>A0A6A6SRW6</accession>
<reference evidence="1" key="1">
    <citation type="journal article" date="2020" name="Stud. Mycol.">
        <title>101 Dothideomycetes genomes: a test case for predicting lifestyles and emergence of pathogens.</title>
        <authorList>
            <person name="Haridas S."/>
            <person name="Albert R."/>
            <person name="Binder M."/>
            <person name="Bloem J."/>
            <person name="Labutti K."/>
            <person name="Salamov A."/>
            <person name="Andreopoulos B."/>
            <person name="Baker S."/>
            <person name="Barry K."/>
            <person name="Bills G."/>
            <person name="Bluhm B."/>
            <person name="Cannon C."/>
            <person name="Castanera R."/>
            <person name="Culley D."/>
            <person name="Daum C."/>
            <person name="Ezra D."/>
            <person name="Gonzalez J."/>
            <person name="Henrissat B."/>
            <person name="Kuo A."/>
            <person name="Liang C."/>
            <person name="Lipzen A."/>
            <person name="Lutzoni F."/>
            <person name="Magnuson J."/>
            <person name="Mondo S."/>
            <person name="Nolan M."/>
            <person name="Ohm R."/>
            <person name="Pangilinan J."/>
            <person name="Park H.-J."/>
            <person name="Ramirez L."/>
            <person name="Alfaro M."/>
            <person name="Sun H."/>
            <person name="Tritt A."/>
            <person name="Yoshinaga Y."/>
            <person name="Zwiers L.-H."/>
            <person name="Turgeon B."/>
            <person name="Goodwin S."/>
            <person name="Spatafora J."/>
            <person name="Crous P."/>
            <person name="Grigoriev I."/>
        </authorList>
    </citation>
    <scope>NUCLEOTIDE SEQUENCE</scope>
    <source>
        <strain evidence="1">CBS 122681</strain>
    </source>
</reference>
<dbReference type="EMBL" id="MU004452">
    <property type="protein sequence ID" value="KAF2650535.1"/>
    <property type="molecule type" value="Genomic_DNA"/>
</dbReference>
<dbReference type="SUPFAM" id="SSF56112">
    <property type="entry name" value="Protein kinase-like (PK-like)"/>
    <property type="match status" value="1"/>
</dbReference>
<dbReference type="AlphaFoldDB" id="A0A6A6SRW6"/>
<dbReference type="PANTHER" id="PTHR21310:SF48">
    <property type="entry name" value="AMINOGLYCOSIDE PHOSPHOTRANSFERASE DOMAIN-CONTAINING PROTEIN"/>
    <property type="match status" value="1"/>
</dbReference>